<evidence type="ECO:0000256" key="3">
    <source>
        <dbReference type="ARBA" id="ARBA00022840"/>
    </source>
</evidence>
<keyword evidence="3 5" id="KW-0067">ATP-binding</keyword>
<accession>A0ABU3DEC6</accession>
<dbReference type="PROSITE" id="PS51219">
    <property type="entry name" value="DPCK"/>
    <property type="match status" value="1"/>
</dbReference>
<dbReference type="RefSeq" id="WP_311689191.1">
    <property type="nucleotide sequence ID" value="NZ_JAVRHL010000001.1"/>
</dbReference>
<keyword evidence="5 7" id="KW-0418">Kinase</keyword>
<dbReference type="SUPFAM" id="SSF52540">
    <property type="entry name" value="P-loop containing nucleoside triphosphate hydrolases"/>
    <property type="match status" value="1"/>
</dbReference>
<proteinExistence type="inferred from homology"/>
<dbReference type="Gene3D" id="3.40.50.300">
    <property type="entry name" value="P-loop containing nucleotide triphosphate hydrolases"/>
    <property type="match status" value="1"/>
</dbReference>
<dbReference type="EC" id="2.7.1.24" evidence="5 6"/>
<comment type="subcellular location">
    <subcellularLocation>
        <location evidence="5">Cytoplasm</location>
    </subcellularLocation>
</comment>
<evidence type="ECO:0000313" key="7">
    <source>
        <dbReference type="EMBL" id="MDT0681477.1"/>
    </source>
</evidence>
<comment type="similarity">
    <text evidence="1 5">Belongs to the CoaE family.</text>
</comment>
<evidence type="ECO:0000256" key="1">
    <source>
        <dbReference type="ARBA" id="ARBA00009018"/>
    </source>
</evidence>
<name>A0ABU3DEC6_9RHOB</name>
<dbReference type="PANTHER" id="PTHR10695:SF46">
    <property type="entry name" value="BIFUNCTIONAL COENZYME A SYNTHASE-RELATED"/>
    <property type="match status" value="1"/>
</dbReference>
<evidence type="ECO:0000313" key="8">
    <source>
        <dbReference type="Proteomes" id="UP001265259"/>
    </source>
</evidence>
<comment type="function">
    <text evidence="5">Catalyzes the phosphorylation of the 3'-hydroxyl group of dephosphocoenzyme A to form coenzyme A.</text>
</comment>
<sequence>MSRPFRIGLTGSIGMGKSTTAGMFAEEGVAVWDADAAVHRLYGRDGAAVVPMKELRPDAIVDGAVSRERLKLWIAGDDAALGRIEAVVHPLVAEDRNRFAREATAPVLLFDIPLLFENGSDRWMDLTVCVSTSVREQRRRVLEREGMTAAAFERILSKQMPDAEKRARADRIIDTTTLDSARAGVREVMKDVETRLA</sequence>
<dbReference type="NCBIfam" id="TIGR00152">
    <property type="entry name" value="dephospho-CoA kinase"/>
    <property type="match status" value="1"/>
</dbReference>
<keyword evidence="2 5" id="KW-0547">Nucleotide-binding</keyword>
<evidence type="ECO:0000256" key="2">
    <source>
        <dbReference type="ARBA" id="ARBA00022741"/>
    </source>
</evidence>
<dbReference type="Proteomes" id="UP001265259">
    <property type="component" value="Unassembled WGS sequence"/>
</dbReference>
<evidence type="ECO:0000256" key="6">
    <source>
        <dbReference type="NCBIfam" id="TIGR00152"/>
    </source>
</evidence>
<reference evidence="7 8" key="1">
    <citation type="submission" date="2023-09" db="EMBL/GenBank/DDBJ databases">
        <authorList>
            <person name="Rey-Velasco X."/>
        </authorList>
    </citation>
    <scope>NUCLEOTIDE SEQUENCE [LARGE SCALE GENOMIC DNA]</scope>
    <source>
        <strain evidence="7 8">F158</strain>
    </source>
</reference>
<dbReference type="HAMAP" id="MF_00376">
    <property type="entry name" value="Dephospho_CoA_kinase"/>
    <property type="match status" value="1"/>
</dbReference>
<comment type="caution">
    <text evidence="7">The sequence shown here is derived from an EMBL/GenBank/DDBJ whole genome shotgun (WGS) entry which is preliminary data.</text>
</comment>
<gene>
    <name evidence="5 7" type="primary">coaE</name>
    <name evidence="7" type="ORF">RM543_02175</name>
</gene>
<dbReference type="Pfam" id="PF01121">
    <property type="entry name" value="CoaE"/>
    <property type="match status" value="1"/>
</dbReference>
<comment type="pathway">
    <text evidence="5">Cofactor biosynthesis; coenzyme A biosynthesis; CoA from (R)-pantothenate: step 5/5.</text>
</comment>
<keyword evidence="4 5" id="KW-0173">Coenzyme A biosynthesis</keyword>
<protein>
    <recommendedName>
        <fullName evidence="5 6">Dephospho-CoA kinase</fullName>
        <ecNumber evidence="5 6">2.7.1.24</ecNumber>
    </recommendedName>
    <alternativeName>
        <fullName evidence="5">Dephosphocoenzyme A kinase</fullName>
    </alternativeName>
</protein>
<evidence type="ECO:0000256" key="4">
    <source>
        <dbReference type="ARBA" id="ARBA00022993"/>
    </source>
</evidence>
<dbReference type="EMBL" id="JAVRHL010000001">
    <property type="protein sequence ID" value="MDT0681477.1"/>
    <property type="molecule type" value="Genomic_DNA"/>
</dbReference>
<dbReference type="InterPro" id="IPR001977">
    <property type="entry name" value="Depp_CoAkinase"/>
</dbReference>
<dbReference type="CDD" id="cd02022">
    <property type="entry name" value="DPCK"/>
    <property type="match status" value="1"/>
</dbReference>
<keyword evidence="8" id="KW-1185">Reference proteome</keyword>
<dbReference type="InterPro" id="IPR027417">
    <property type="entry name" value="P-loop_NTPase"/>
</dbReference>
<dbReference type="PANTHER" id="PTHR10695">
    <property type="entry name" value="DEPHOSPHO-COA KINASE-RELATED"/>
    <property type="match status" value="1"/>
</dbReference>
<comment type="catalytic activity">
    <reaction evidence="5">
        <text>3'-dephospho-CoA + ATP = ADP + CoA + H(+)</text>
        <dbReference type="Rhea" id="RHEA:18245"/>
        <dbReference type="ChEBI" id="CHEBI:15378"/>
        <dbReference type="ChEBI" id="CHEBI:30616"/>
        <dbReference type="ChEBI" id="CHEBI:57287"/>
        <dbReference type="ChEBI" id="CHEBI:57328"/>
        <dbReference type="ChEBI" id="CHEBI:456216"/>
        <dbReference type="EC" id="2.7.1.24"/>
    </reaction>
</comment>
<organism evidence="7 8">
    <name type="scientific">Tropicimonas omnivorans</name>
    <dbReference type="NCBI Taxonomy" id="3075590"/>
    <lineage>
        <taxon>Bacteria</taxon>
        <taxon>Pseudomonadati</taxon>
        <taxon>Pseudomonadota</taxon>
        <taxon>Alphaproteobacteria</taxon>
        <taxon>Rhodobacterales</taxon>
        <taxon>Roseobacteraceae</taxon>
        <taxon>Tropicimonas</taxon>
    </lineage>
</organism>
<feature type="binding site" evidence="5">
    <location>
        <begin position="14"/>
        <end position="19"/>
    </location>
    <ligand>
        <name>ATP</name>
        <dbReference type="ChEBI" id="CHEBI:30616"/>
    </ligand>
</feature>
<keyword evidence="5 7" id="KW-0808">Transferase</keyword>
<keyword evidence="5" id="KW-0963">Cytoplasm</keyword>
<dbReference type="GO" id="GO:0004140">
    <property type="term" value="F:dephospho-CoA kinase activity"/>
    <property type="evidence" value="ECO:0007669"/>
    <property type="project" value="UniProtKB-EC"/>
</dbReference>
<evidence type="ECO:0000256" key="5">
    <source>
        <dbReference type="HAMAP-Rule" id="MF_00376"/>
    </source>
</evidence>